<sequence length="67" mass="7742">MEQSKIDKINELAKKARACGLCEEELALQKALREEYVAAFRTALTNTLDNTYIQRPDGTREKLKRKE</sequence>
<dbReference type="AlphaFoldDB" id="A0A1M5YTU7"/>
<evidence type="ECO:0000313" key="3">
    <source>
        <dbReference type="EMBL" id="SHI15260.1"/>
    </source>
</evidence>
<evidence type="ECO:0000313" key="4">
    <source>
        <dbReference type="Proteomes" id="UP000183995"/>
    </source>
</evidence>
<reference evidence="3 4" key="1">
    <citation type="submission" date="2016-11" db="EMBL/GenBank/DDBJ databases">
        <authorList>
            <person name="Jaros S."/>
            <person name="Januszkiewicz K."/>
            <person name="Wedrychowicz H."/>
        </authorList>
    </citation>
    <scope>NUCLEOTIDE SEQUENCE [LARGE SCALE GENOMIC DNA]</scope>
    <source>
        <strain evidence="3 4">DSM 10068</strain>
    </source>
</reference>
<dbReference type="RefSeq" id="WP_073080247.1">
    <property type="nucleotide sequence ID" value="NZ_FQXV01000010.1"/>
</dbReference>
<evidence type="ECO:0000256" key="1">
    <source>
        <dbReference type="ARBA" id="ARBA00022490"/>
    </source>
</evidence>
<comment type="similarity">
    <text evidence="2">Belongs to the UPF0291 family.</text>
</comment>
<dbReference type="PANTHER" id="PTHR37300:SF1">
    <property type="entry name" value="UPF0291 PROTEIN YNZC"/>
    <property type="match status" value="1"/>
</dbReference>
<accession>A0A1M5YTU7</accession>
<evidence type="ECO:0000256" key="2">
    <source>
        <dbReference type="HAMAP-Rule" id="MF_01103"/>
    </source>
</evidence>
<keyword evidence="4" id="KW-1185">Reference proteome</keyword>
<comment type="subcellular location">
    <subcellularLocation>
        <location evidence="2">Cytoplasm</location>
    </subcellularLocation>
</comment>
<dbReference type="STRING" id="1123282.SAMN02745823_02843"/>
<dbReference type="SUPFAM" id="SSF158221">
    <property type="entry name" value="YnzC-like"/>
    <property type="match status" value="1"/>
</dbReference>
<name>A0A1M5YTU7_9FIRM</name>
<dbReference type="OrthoDB" id="390105at2"/>
<protein>
    <recommendedName>
        <fullName evidence="2">UPF0291 protein SAMN02745823_02843</fullName>
    </recommendedName>
</protein>
<dbReference type="HAMAP" id="MF_01103">
    <property type="entry name" value="UPF0291"/>
    <property type="match status" value="1"/>
</dbReference>
<dbReference type="Gene3D" id="1.10.287.540">
    <property type="entry name" value="Helix hairpin bin"/>
    <property type="match status" value="1"/>
</dbReference>
<dbReference type="InterPro" id="IPR009242">
    <property type="entry name" value="DUF896"/>
</dbReference>
<dbReference type="PANTHER" id="PTHR37300">
    <property type="entry name" value="UPF0291 PROTEIN CBO2609/CLC_2481"/>
    <property type="match status" value="1"/>
</dbReference>
<dbReference type="Pfam" id="PF05979">
    <property type="entry name" value="DUF896"/>
    <property type="match status" value="1"/>
</dbReference>
<organism evidence="3 4">
    <name type="scientific">Sporobacter termitidis DSM 10068</name>
    <dbReference type="NCBI Taxonomy" id="1123282"/>
    <lineage>
        <taxon>Bacteria</taxon>
        <taxon>Bacillati</taxon>
        <taxon>Bacillota</taxon>
        <taxon>Clostridia</taxon>
        <taxon>Eubacteriales</taxon>
        <taxon>Oscillospiraceae</taxon>
        <taxon>Sporobacter</taxon>
    </lineage>
</organism>
<dbReference type="GO" id="GO:0005737">
    <property type="term" value="C:cytoplasm"/>
    <property type="evidence" value="ECO:0007669"/>
    <property type="project" value="UniProtKB-SubCell"/>
</dbReference>
<gene>
    <name evidence="3" type="ORF">SAMN02745823_02843</name>
</gene>
<dbReference type="EMBL" id="FQXV01000010">
    <property type="protein sequence ID" value="SHI15260.1"/>
    <property type="molecule type" value="Genomic_DNA"/>
</dbReference>
<dbReference type="Proteomes" id="UP000183995">
    <property type="component" value="Unassembled WGS sequence"/>
</dbReference>
<proteinExistence type="inferred from homology"/>
<keyword evidence="1 2" id="KW-0963">Cytoplasm</keyword>